<feature type="non-terminal residue" evidence="1">
    <location>
        <position position="73"/>
    </location>
</feature>
<sequence length="73" mass="8578">MIRCAMWLFFMETSILLLVLLFYFANLIADLLKVEVNAPELLPGPRRSRSNFTDGQSVKWLLTFVIDNFIRRL</sequence>
<organism evidence="1 2">
    <name type="scientific">Prorocentrum cordatum</name>
    <dbReference type="NCBI Taxonomy" id="2364126"/>
    <lineage>
        <taxon>Eukaryota</taxon>
        <taxon>Sar</taxon>
        <taxon>Alveolata</taxon>
        <taxon>Dinophyceae</taxon>
        <taxon>Prorocentrales</taxon>
        <taxon>Prorocentraceae</taxon>
        <taxon>Prorocentrum</taxon>
    </lineage>
</organism>
<evidence type="ECO:0000313" key="2">
    <source>
        <dbReference type="Proteomes" id="UP001189429"/>
    </source>
</evidence>
<comment type="caution">
    <text evidence="1">The sequence shown here is derived from an EMBL/GenBank/DDBJ whole genome shotgun (WGS) entry which is preliminary data.</text>
</comment>
<gene>
    <name evidence="1" type="ORF">PCOR1329_LOCUS33808</name>
</gene>
<evidence type="ECO:0008006" key="3">
    <source>
        <dbReference type="Google" id="ProtNLM"/>
    </source>
</evidence>
<protein>
    <recommendedName>
        <fullName evidence="3">Autophagy-related protein 9</fullName>
    </recommendedName>
</protein>
<accession>A0ABN9SYQ0</accession>
<name>A0ABN9SYQ0_9DINO</name>
<reference evidence="1" key="1">
    <citation type="submission" date="2023-10" db="EMBL/GenBank/DDBJ databases">
        <authorList>
            <person name="Chen Y."/>
            <person name="Shah S."/>
            <person name="Dougan E. K."/>
            <person name="Thang M."/>
            <person name="Chan C."/>
        </authorList>
    </citation>
    <scope>NUCLEOTIDE SEQUENCE [LARGE SCALE GENOMIC DNA]</scope>
</reference>
<dbReference type="Proteomes" id="UP001189429">
    <property type="component" value="Unassembled WGS sequence"/>
</dbReference>
<keyword evidence="2" id="KW-1185">Reference proteome</keyword>
<proteinExistence type="predicted"/>
<evidence type="ECO:0000313" key="1">
    <source>
        <dbReference type="EMBL" id="CAK0837686.1"/>
    </source>
</evidence>
<dbReference type="EMBL" id="CAUYUJ010014171">
    <property type="protein sequence ID" value="CAK0837686.1"/>
    <property type="molecule type" value="Genomic_DNA"/>
</dbReference>